<comment type="caution">
    <text evidence="1">The sequence shown here is derived from an EMBL/GenBank/DDBJ whole genome shotgun (WGS) entry which is preliminary data.</text>
</comment>
<gene>
    <name evidence="1" type="ORF">GB927_009750</name>
</gene>
<protein>
    <submittedName>
        <fullName evidence="1">Cupin domain-containing protein</fullName>
    </submittedName>
</protein>
<dbReference type="EMBL" id="WHSB02000003">
    <property type="protein sequence ID" value="MCQ4630319.1"/>
    <property type="molecule type" value="Genomic_DNA"/>
</dbReference>
<dbReference type="InterPro" id="IPR011051">
    <property type="entry name" value="RmlC_Cupin_sf"/>
</dbReference>
<proteinExistence type="predicted"/>
<accession>A0ABT1R5J4</accession>
<dbReference type="Gene3D" id="2.60.120.10">
    <property type="entry name" value="Jelly Rolls"/>
    <property type="match status" value="1"/>
</dbReference>
<name>A0ABT1R5J4_9HYPH</name>
<evidence type="ECO:0000313" key="2">
    <source>
        <dbReference type="Proteomes" id="UP000996601"/>
    </source>
</evidence>
<dbReference type="RefSeq" id="WP_256116551.1">
    <property type="nucleotide sequence ID" value="NZ_WHSB02000003.1"/>
</dbReference>
<dbReference type="InterPro" id="IPR014710">
    <property type="entry name" value="RmlC-like_jellyroll"/>
</dbReference>
<evidence type="ECO:0000313" key="1">
    <source>
        <dbReference type="EMBL" id="MCQ4630319.1"/>
    </source>
</evidence>
<dbReference type="SUPFAM" id="SSF51182">
    <property type="entry name" value="RmlC-like cupins"/>
    <property type="match status" value="1"/>
</dbReference>
<dbReference type="Proteomes" id="UP000996601">
    <property type="component" value="Unassembled WGS sequence"/>
</dbReference>
<organism evidence="1 2">
    <name type="scientific">Shinella lacus</name>
    <dbReference type="NCBI Taxonomy" id="2654216"/>
    <lineage>
        <taxon>Bacteria</taxon>
        <taxon>Pseudomonadati</taxon>
        <taxon>Pseudomonadota</taxon>
        <taxon>Alphaproteobacteria</taxon>
        <taxon>Hyphomicrobiales</taxon>
        <taxon>Rhizobiaceae</taxon>
        <taxon>Shinella</taxon>
    </lineage>
</organism>
<keyword evidence="2" id="KW-1185">Reference proteome</keyword>
<reference evidence="1" key="1">
    <citation type="submission" date="2021-07" db="EMBL/GenBank/DDBJ databases">
        <title>Shinella sp. nov., a novel member of the genus Shinella from water.</title>
        <authorList>
            <person name="Deng Y."/>
        </authorList>
    </citation>
    <scope>NUCLEOTIDE SEQUENCE</scope>
    <source>
        <strain evidence="1">CPCC 100929</strain>
    </source>
</reference>
<sequence length="112" mass="12525">MTPLSETERATARANDRIGTVLVLDQPGMRIWHLRLQPGESLAPHRHDRPYFWTVLGDGTARSRYGDGRVVDVTYAAGDTRHFPDLTSDTAFVYDLTNTGTTELVFVTVEFG</sequence>